<keyword evidence="3 8" id="KW-0812">Transmembrane</keyword>
<feature type="transmembrane region" description="Helical" evidence="8">
    <location>
        <begin position="344"/>
        <end position="366"/>
    </location>
</feature>
<keyword evidence="2 8" id="KW-1003">Cell membrane</keyword>
<dbReference type="EnsemblMetazoa" id="RPRC001115-RA">
    <property type="protein sequence ID" value="RPRC001115-PA"/>
    <property type="gene ID" value="RPRC001115"/>
</dbReference>
<feature type="transmembrane region" description="Helical" evidence="8">
    <location>
        <begin position="55"/>
        <end position="78"/>
    </location>
</feature>
<organism evidence="9 10">
    <name type="scientific">Rhodnius prolixus</name>
    <name type="common">Triatomid bug</name>
    <dbReference type="NCBI Taxonomy" id="13249"/>
    <lineage>
        <taxon>Eukaryota</taxon>
        <taxon>Metazoa</taxon>
        <taxon>Ecdysozoa</taxon>
        <taxon>Arthropoda</taxon>
        <taxon>Hexapoda</taxon>
        <taxon>Insecta</taxon>
        <taxon>Pterygota</taxon>
        <taxon>Neoptera</taxon>
        <taxon>Paraneoptera</taxon>
        <taxon>Hemiptera</taxon>
        <taxon>Heteroptera</taxon>
        <taxon>Panheteroptera</taxon>
        <taxon>Cimicomorpha</taxon>
        <taxon>Reduviidae</taxon>
        <taxon>Triatominae</taxon>
        <taxon>Rhodnius</taxon>
    </lineage>
</organism>
<dbReference type="PANTHER" id="PTHR21143">
    <property type="entry name" value="INVERTEBRATE GUSTATORY RECEPTOR"/>
    <property type="match status" value="1"/>
</dbReference>
<keyword evidence="7 8" id="KW-0807">Transducer</keyword>
<accession>T1HAR0</accession>
<dbReference type="Proteomes" id="UP000015103">
    <property type="component" value="Unassembled WGS sequence"/>
</dbReference>
<dbReference type="VEuPathDB" id="VectorBase:RPRC001115"/>
<evidence type="ECO:0000256" key="5">
    <source>
        <dbReference type="ARBA" id="ARBA00023136"/>
    </source>
</evidence>
<dbReference type="InParanoid" id="T1HAR0"/>
<dbReference type="PANTHER" id="PTHR21143:SF131">
    <property type="entry name" value="GUSTATORY AND ODORANT RECEPTOR 63A-RELATED"/>
    <property type="match status" value="1"/>
</dbReference>
<evidence type="ECO:0000256" key="6">
    <source>
        <dbReference type="ARBA" id="ARBA00023170"/>
    </source>
</evidence>
<name>T1HAR0_RHOPR</name>
<keyword evidence="6 8" id="KW-0675">Receptor</keyword>
<keyword evidence="5 8" id="KW-0472">Membrane</keyword>
<evidence type="ECO:0000256" key="2">
    <source>
        <dbReference type="ARBA" id="ARBA00022475"/>
    </source>
</evidence>
<keyword evidence="4 8" id="KW-1133">Transmembrane helix</keyword>
<evidence type="ECO:0000256" key="3">
    <source>
        <dbReference type="ARBA" id="ARBA00022692"/>
    </source>
</evidence>
<dbReference type="Pfam" id="PF08395">
    <property type="entry name" value="7tm_7"/>
    <property type="match status" value="1"/>
</dbReference>
<feature type="transmembrane region" description="Helical" evidence="8">
    <location>
        <begin position="90"/>
        <end position="109"/>
    </location>
</feature>
<evidence type="ECO:0000313" key="10">
    <source>
        <dbReference type="Proteomes" id="UP000015103"/>
    </source>
</evidence>
<feature type="transmembrane region" description="Helical" evidence="8">
    <location>
        <begin position="244"/>
        <end position="267"/>
    </location>
</feature>
<keyword evidence="10" id="KW-1185">Reference proteome</keyword>
<dbReference type="EMBL" id="ACPB03013802">
    <property type="status" value="NOT_ANNOTATED_CDS"/>
    <property type="molecule type" value="Genomic_DNA"/>
</dbReference>
<reference evidence="9" key="1">
    <citation type="submission" date="2015-05" db="UniProtKB">
        <authorList>
            <consortium name="EnsemblMetazoa"/>
        </authorList>
    </citation>
    <scope>IDENTIFICATION</scope>
</reference>
<evidence type="ECO:0000256" key="8">
    <source>
        <dbReference type="RuleBase" id="RU363108"/>
    </source>
</evidence>
<evidence type="ECO:0000313" key="9">
    <source>
        <dbReference type="EnsemblMetazoa" id="RPRC001115-PA"/>
    </source>
</evidence>
<dbReference type="AlphaFoldDB" id="T1HAR0"/>
<feature type="transmembrane region" description="Helical" evidence="8">
    <location>
        <begin position="176"/>
        <end position="198"/>
    </location>
</feature>
<dbReference type="GO" id="GO:0007165">
    <property type="term" value="P:signal transduction"/>
    <property type="evidence" value="ECO:0007669"/>
    <property type="project" value="UniProtKB-KW"/>
</dbReference>
<dbReference type="GO" id="GO:0030424">
    <property type="term" value="C:axon"/>
    <property type="evidence" value="ECO:0007669"/>
    <property type="project" value="TreeGrafter"/>
</dbReference>
<dbReference type="GO" id="GO:0005886">
    <property type="term" value="C:plasma membrane"/>
    <property type="evidence" value="ECO:0007669"/>
    <property type="project" value="UniProtKB-SubCell"/>
</dbReference>
<dbReference type="GO" id="GO:0030425">
    <property type="term" value="C:dendrite"/>
    <property type="evidence" value="ECO:0007669"/>
    <property type="project" value="TreeGrafter"/>
</dbReference>
<dbReference type="GO" id="GO:0033041">
    <property type="term" value="F:sweet taste receptor activity"/>
    <property type="evidence" value="ECO:0007669"/>
    <property type="project" value="TreeGrafter"/>
</dbReference>
<proteinExistence type="inferred from homology"/>
<dbReference type="HOGENOM" id="CLU_759343_0_0_1"/>
<dbReference type="InterPro" id="IPR013604">
    <property type="entry name" value="7TM_chemorcpt"/>
</dbReference>
<evidence type="ECO:0000256" key="1">
    <source>
        <dbReference type="ARBA" id="ARBA00004651"/>
    </source>
</evidence>
<dbReference type="OMA" id="HELIAIN"/>
<comment type="caution">
    <text evidence="8">Lacks conserved residue(s) required for the propagation of feature annotation.</text>
</comment>
<comment type="similarity">
    <text evidence="8">Belongs to the insect chemoreceptor superfamily. Gustatory receptor (GR) family.</text>
</comment>
<protein>
    <recommendedName>
        <fullName evidence="8">Gustatory receptor</fullName>
    </recommendedName>
</protein>
<comment type="subcellular location">
    <subcellularLocation>
        <location evidence="1 8">Cell membrane</location>
        <topology evidence="1 8">Multi-pass membrane protein</topology>
    </subcellularLocation>
</comment>
<sequence length="369" mass="42780">MSLPLVFTYGERKNLRVTNIFTNTIDYSKQLGLPFTISRLLGLFPYDNYFNFCRFWYIIGIIDVIFQCVAILMIIFFQTYKHMLENKTEISILFTLTFSLFLQNFLHLYSQYCGEEIWLKFYSYLKYYTNSNRNVGITWPNIIFWVSFSMSSVGLLIRIIILFVDNIKSFIMAFSFLYLCEASILYQFCVYLDLLNIIMKEINHELIAINDVKYGQEKLIALTDSHSSLIDLAEKVNLAFTKQMLVICLSTLAACTGGIYSVINAAVCRPTVHVKIIYRLEDVIRSLFKIFAIAYFCEQLGNNFNVKLFYLLKKSIGMKKNEELVFYCLKERNIKFTAGGIINLGYPFIASMLGTAITYVVVVIQFSSC</sequence>
<feature type="transmembrane region" description="Helical" evidence="8">
    <location>
        <begin position="142"/>
        <end position="164"/>
    </location>
</feature>
<dbReference type="GO" id="GO:0043025">
    <property type="term" value="C:neuronal cell body"/>
    <property type="evidence" value="ECO:0007669"/>
    <property type="project" value="TreeGrafter"/>
</dbReference>
<evidence type="ECO:0000256" key="4">
    <source>
        <dbReference type="ARBA" id="ARBA00022989"/>
    </source>
</evidence>
<evidence type="ECO:0000256" key="7">
    <source>
        <dbReference type="ARBA" id="ARBA00023224"/>
    </source>
</evidence>
<comment type="function">
    <text evidence="8">Gustatory receptor which mediates acceptance or avoidance behavior, depending on its substrates.</text>
</comment>